<comment type="caution">
    <text evidence="2">The sequence shown here is derived from an EMBL/GenBank/DDBJ whole genome shotgun (WGS) entry which is preliminary data.</text>
</comment>
<dbReference type="AlphaFoldDB" id="A0AAD4LHI1"/>
<organism evidence="2 3">
    <name type="scientific">Lactarius akahatsu</name>
    <dbReference type="NCBI Taxonomy" id="416441"/>
    <lineage>
        <taxon>Eukaryota</taxon>
        <taxon>Fungi</taxon>
        <taxon>Dikarya</taxon>
        <taxon>Basidiomycota</taxon>
        <taxon>Agaricomycotina</taxon>
        <taxon>Agaricomycetes</taxon>
        <taxon>Russulales</taxon>
        <taxon>Russulaceae</taxon>
        <taxon>Lactarius</taxon>
    </lineage>
</organism>
<protein>
    <submittedName>
        <fullName evidence="2">Uncharacterized protein</fullName>
    </submittedName>
</protein>
<gene>
    <name evidence="2" type="ORF">EDB92DRAFT_1816178</name>
</gene>
<feature type="compositionally biased region" description="Basic and acidic residues" evidence="1">
    <location>
        <begin position="42"/>
        <end position="51"/>
    </location>
</feature>
<sequence length="157" mass="17188">MSAAPTSVPSPPRSTRPLAARKRHNDPTWFSSAPPVPSVKRQATDRVESEQRKRKRVEPTVQGPSQLGLRIDRPQEKHNEEPPVMDFTTLPPEALHRYLVQYDLIPMVHPSPLTVHDPPPPPSLLETTTRSSSRGLSPPATTPGKSATTGVEGTKSS</sequence>
<keyword evidence="3" id="KW-1185">Reference proteome</keyword>
<feature type="region of interest" description="Disordered" evidence="1">
    <location>
        <begin position="1"/>
        <end position="89"/>
    </location>
</feature>
<dbReference type="EMBL" id="JAKELL010000024">
    <property type="protein sequence ID" value="KAH8992071.1"/>
    <property type="molecule type" value="Genomic_DNA"/>
</dbReference>
<dbReference type="Proteomes" id="UP001201163">
    <property type="component" value="Unassembled WGS sequence"/>
</dbReference>
<evidence type="ECO:0000256" key="1">
    <source>
        <dbReference type="SAM" id="MobiDB-lite"/>
    </source>
</evidence>
<reference evidence="2" key="1">
    <citation type="submission" date="2022-01" db="EMBL/GenBank/DDBJ databases">
        <title>Comparative genomics reveals a dynamic genome evolution in the ectomycorrhizal milk-cap (Lactarius) mushrooms.</title>
        <authorList>
            <consortium name="DOE Joint Genome Institute"/>
            <person name="Lebreton A."/>
            <person name="Tang N."/>
            <person name="Kuo A."/>
            <person name="LaButti K."/>
            <person name="Drula E."/>
            <person name="Barry K."/>
            <person name="Clum A."/>
            <person name="Lipzen A."/>
            <person name="Mousain D."/>
            <person name="Ng V."/>
            <person name="Wang R."/>
            <person name="Wang X."/>
            <person name="Dai Y."/>
            <person name="Henrissat B."/>
            <person name="Grigoriev I.V."/>
            <person name="Guerin-Laguette A."/>
            <person name="Yu F."/>
            <person name="Martin F.M."/>
        </authorList>
    </citation>
    <scope>NUCLEOTIDE SEQUENCE</scope>
    <source>
        <strain evidence="2">QP</strain>
    </source>
</reference>
<accession>A0AAD4LHI1</accession>
<feature type="compositionally biased region" description="Polar residues" evidence="1">
    <location>
        <begin position="143"/>
        <end position="157"/>
    </location>
</feature>
<proteinExistence type="predicted"/>
<feature type="compositionally biased region" description="Low complexity" evidence="1">
    <location>
        <begin position="124"/>
        <end position="139"/>
    </location>
</feature>
<name>A0AAD4LHI1_9AGAM</name>
<evidence type="ECO:0000313" key="2">
    <source>
        <dbReference type="EMBL" id="KAH8992071.1"/>
    </source>
</evidence>
<feature type="region of interest" description="Disordered" evidence="1">
    <location>
        <begin position="109"/>
        <end position="157"/>
    </location>
</feature>
<evidence type="ECO:0000313" key="3">
    <source>
        <dbReference type="Proteomes" id="UP001201163"/>
    </source>
</evidence>
<feature type="compositionally biased region" description="Basic and acidic residues" evidence="1">
    <location>
        <begin position="70"/>
        <end position="81"/>
    </location>
</feature>